<protein>
    <submittedName>
        <fullName evidence="2">Uncharacterized protein</fullName>
    </submittedName>
</protein>
<proteinExistence type="predicted"/>
<feature type="compositionally biased region" description="Basic and acidic residues" evidence="1">
    <location>
        <begin position="124"/>
        <end position="152"/>
    </location>
</feature>
<reference evidence="2 3" key="1">
    <citation type="submission" date="2023-03" db="EMBL/GenBank/DDBJ databases">
        <title>Mating type loci evolution in Malassezia.</title>
        <authorList>
            <person name="Coelho M.A."/>
        </authorList>
    </citation>
    <scope>NUCLEOTIDE SEQUENCE [LARGE SCALE GENOMIC DNA]</scope>
    <source>
        <strain evidence="2 3">CBS 9725</strain>
    </source>
</reference>
<feature type="compositionally biased region" description="Basic and acidic residues" evidence="1">
    <location>
        <begin position="63"/>
        <end position="78"/>
    </location>
</feature>
<accession>A0AAJ6CIM6</accession>
<dbReference type="EMBL" id="CP119949">
    <property type="protein sequence ID" value="WFD01130.1"/>
    <property type="molecule type" value="Genomic_DNA"/>
</dbReference>
<name>A0AAJ6CIM6_9BASI</name>
<evidence type="ECO:0000256" key="1">
    <source>
        <dbReference type="SAM" id="MobiDB-lite"/>
    </source>
</evidence>
<keyword evidence="3" id="KW-1185">Reference proteome</keyword>
<feature type="compositionally biased region" description="Low complexity" evidence="1">
    <location>
        <begin position="103"/>
        <end position="119"/>
    </location>
</feature>
<feature type="region of interest" description="Disordered" evidence="1">
    <location>
        <begin position="46"/>
        <end position="152"/>
    </location>
</feature>
<gene>
    <name evidence="2" type="ORF">MYAM1_003891</name>
</gene>
<evidence type="ECO:0000313" key="3">
    <source>
        <dbReference type="Proteomes" id="UP001219567"/>
    </source>
</evidence>
<dbReference type="AlphaFoldDB" id="A0AAJ6CIM6"/>
<sequence length="152" mass="17102">MVRIPRGIEQVFTAYLTGAIVQRLSRSPAVLQATHRILHEWDTLPERLAGRPVPYTPPHHSHTSSEHVSNEDYGEPHDQPSPFPVSGKYHGDTADLKRAPNASKVSTSSSTDPSTRSTSVPNRDQVRAEEKRREAIAQEIRDWQEKLRRPPG</sequence>
<dbReference type="Proteomes" id="UP001219567">
    <property type="component" value="Chromosome 7"/>
</dbReference>
<feature type="compositionally biased region" description="Basic and acidic residues" evidence="1">
    <location>
        <begin position="89"/>
        <end position="98"/>
    </location>
</feature>
<organism evidence="2 3">
    <name type="scientific">Malassezia yamatoensis</name>
    <dbReference type="NCBI Taxonomy" id="253288"/>
    <lineage>
        <taxon>Eukaryota</taxon>
        <taxon>Fungi</taxon>
        <taxon>Dikarya</taxon>
        <taxon>Basidiomycota</taxon>
        <taxon>Ustilaginomycotina</taxon>
        <taxon>Malasseziomycetes</taxon>
        <taxon>Malasseziales</taxon>
        <taxon>Malasseziaceae</taxon>
        <taxon>Malassezia</taxon>
    </lineage>
</organism>
<evidence type="ECO:0000313" key="2">
    <source>
        <dbReference type="EMBL" id="WFD01130.1"/>
    </source>
</evidence>